<dbReference type="InterPro" id="IPR037483">
    <property type="entry name" value="YjjU-like"/>
</dbReference>
<comment type="caution">
    <text evidence="4">The sequence shown here is derived from an EMBL/GenBank/DDBJ whole genome shotgun (WGS) entry which is preliminary data.</text>
</comment>
<dbReference type="Gene3D" id="3.40.1090.10">
    <property type="entry name" value="Cytosolic phospholipase A2 catalytic domain"/>
    <property type="match status" value="1"/>
</dbReference>
<evidence type="ECO:0000256" key="2">
    <source>
        <dbReference type="PROSITE-ProRule" id="PRU01161"/>
    </source>
</evidence>
<feature type="active site" description="Proton acceptor" evidence="2">
    <location>
        <position position="167"/>
    </location>
</feature>
<keyword evidence="2" id="KW-0442">Lipid degradation</keyword>
<feature type="short sequence motif" description="DGA/G" evidence="2">
    <location>
        <begin position="167"/>
        <end position="169"/>
    </location>
</feature>
<feature type="domain" description="PNPLA" evidence="3">
    <location>
        <begin position="13"/>
        <end position="180"/>
    </location>
</feature>
<evidence type="ECO:0000313" key="5">
    <source>
        <dbReference type="Proteomes" id="UP000824078"/>
    </source>
</evidence>
<dbReference type="CDD" id="cd07208">
    <property type="entry name" value="Pat_hypo_Ecoli_yjju_like"/>
    <property type="match status" value="1"/>
</dbReference>
<sequence length="305" mass="33205">MTETSNTAQGCALVLEGGAYRGIFTSGVLDVLMEQGITQFSSVWGTSAGALNAIGFRAHQIGRAMRILLAFRDDNRMMSLFSLARTGNIAGNDFLYGEVQDKLDPFDNETYNSSDLPVWAVASDVAFGTPAYLPVQKLPEDINKVIASASMPLVSEQVLLDDGRYLDGGAADSVAVEAALGMEGFPHPEQASYVPAQKALVVLTQPRSYVKEQNNALMPLIRRRYANYPYYMESIETRPARYNAQRERIWELEEQGRVLVIAPDAPLGVGGTSPSGEALLKAYLEGRTKAKALLDEIRCAIASTQ</sequence>
<proteinExistence type="predicted"/>
<dbReference type="GO" id="GO:0016787">
    <property type="term" value="F:hydrolase activity"/>
    <property type="evidence" value="ECO:0007669"/>
    <property type="project" value="UniProtKB-UniRule"/>
</dbReference>
<protein>
    <submittedName>
        <fullName evidence="4">Patatin family protein</fullName>
    </submittedName>
</protein>
<dbReference type="SUPFAM" id="SSF52151">
    <property type="entry name" value="FabD/lysophospholipase-like"/>
    <property type="match status" value="1"/>
</dbReference>
<dbReference type="Pfam" id="PF19890">
    <property type="entry name" value="DUF6363"/>
    <property type="match status" value="1"/>
</dbReference>
<dbReference type="PROSITE" id="PS51635">
    <property type="entry name" value="PNPLA"/>
    <property type="match status" value="1"/>
</dbReference>
<gene>
    <name evidence="4" type="ORF">IAD17_03120</name>
</gene>
<evidence type="ECO:0000259" key="3">
    <source>
        <dbReference type="PROSITE" id="PS51635"/>
    </source>
</evidence>
<dbReference type="Pfam" id="PF01734">
    <property type="entry name" value="Patatin"/>
    <property type="match status" value="1"/>
</dbReference>
<keyword evidence="2" id="KW-0378">Hydrolase</keyword>
<dbReference type="Proteomes" id="UP000824078">
    <property type="component" value="Unassembled WGS sequence"/>
</dbReference>
<dbReference type="InterPro" id="IPR045943">
    <property type="entry name" value="DUF6363"/>
</dbReference>
<dbReference type="InterPro" id="IPR016035">
    <property type="entry name" value="Acyl_Trfase/lysoPLipase"/>
</dbReference>
<evidence type="ECO:0000256" key="1">
    <source>
        <dbReference type="ARBA" id="ARBA00023098"/>
    </source>
</evidence>
<name>A0A9D1HW95_9ACTN</name>
<dbReference type="GO" id="GO:0016042">
    <property type="term" value="P:lipid catabolic process"/>
    <property type="evidence" value="ECO:0007669"/>
    <property type="project" value="UniProtKB-UniRule"/>
</dbReference>
<keyword evidence="1 2" id="KW-0443">Lipid metabolism</keyword>
<accession>A0A9D1HW95</accession>
<feature type="short sequence motif" description="GXSXG" evidence="2">
    <location>
        <begin position="45"/>
        <end position="49"/>
    </location>
</feature>
<reference evidence="4" key="2">
    <citation type="journal article" date="2021" name="PeerJ">
        <title>Extensive microbial diversity within the chicken gut microbiome revealed by metagenomics and culture.</title>
        <authorList>
            <person name="Gilroy R."/>
            <person name="Ravi A."/>
            <person name="Getino M."/>
            <person name="Pursley I."/>
            <person name="Horton D.L."/>
            <person name="Alikhan N.F."/>
            <person name="Baker D."/>
            <person name="Gharbi K."/>
            <person name="Hall N."/>
            <person name="Watson M."/>
            <person name="Adriaenssens E.M."/>
            <person name="Foster-Nyarko E."/>
            <person name="Jarju S."/>
            <person name="Secka A."/>
            <person name="Antonio M."/>
            <person name="Oren A."/>
            <person name="Chaudhuri R.R."/>
            <person name="La Ragione R."/>
            <person name="Hildebrand F."/>
            <person name="Pallen M.J."/>
        </authorList>
    </citation>
    <scope>NUCLEOTIDE SEQUENCE</scope>
    <source>
        <strain evidence="4">ChiHjej12B11-29160</strain>
    </source>
</reference>
<evidence type="ECO:0000313" key="4">
    <source>
        <dbReference type="EMBL" id="HIU23896.1"/>
    </source>
</evidence>
<reference evidence="4" key="1">
    <citation type="submission" date="2020-10" db="EMBL/GenBank/DDBJ databases">
        <authorList>
            <person name="Gilroy R."/>
        </authorList>
    </citation>
    <scope>NUCLEOTIDE SEQUENCE</scope>
    <source>
        <strain evidence="4">ChiHjej12B11-29160</strain>
    </source>
</reference>
<feature type="active site" description="Nucleophile" evidence="2">
    <location>
        <position position="47"/>
    </location>
</feature>
<dbReference type="AlphaFoldDB" id="A0A9D1HW95"/>
<organism evidence="4 5">
    <name type="scientific">Candidatus Coprovicinus avistercoris</name>
    <dbReference type="NCBI Taxonomy" id="2840754"/>
    <lineage>
        <taxon>Bacteria</taxon>
        <taxon>Bacillati</taxon>
        <taxon>Actinomycetota</taxon>
        <taxon>Coriobacteriia</taxon>
        <taxon>Coriobacteriales</taxon>
        <taxon>Coriobacteriaceae</taxon>
        <taxon>Coriobacteriaceae incertae sedis</taxon>
        <taxon>Candidatus Coprovicinus</taxon>
    </lineage>
</organism>
<comment type="caution">
    <text evidence="2">Lacks conserved residue(s) required for the propagation of feature annotation.</text>
</comment>
<dbReference type="EMBL" id="DVMQ01000011">
    <property type="protein sequence ID" value="HIU23896.1"/>
    <property type="molecule type" value="Genomic_DNA"/>
</dbReference>
<dbReference type="InterPro" id="IPR002641">
    <property type="entry name" value="PNPLA_dom"/>
</dbReference>